<dbReference type="PANTHER" id="PTHR43963">
    <property type="entry name" value="CARBONYL REDUCTASE 1-RELATED"/>
    <property type="match status" value="1"/>
</dbReference>
<dbReference type="PRINTS" id="PR00080">
    <property type="entry name" value="SDRFAMILY"/>
</dbReference>
<keyword evidence="2" id="KW-0521">NADP</keyword>
<keyword evidence="6" id="KW-1185">Reference proteome</keyword>
<dbReference type="InterPro" id="IPR002347">
    <property type="entry name" value="SDR_fam"/>
</dbReference>
<evidence type="ECO:0000313" key="5">
    <source>
        <dbReference type="EMBL" id="CAH0599108.1"/>
    </source>
</evidence>
<evidence type="ECO:0000313" key="6">
    <source>
        <dbReference type="Proteomes" id="UP001154114"/>
    </source>
</evidence>
<evidence type="ECO:0000256" key="4">
    <source>
        <dbReference type="RuleBase" id="RU000363"/>
    </source>
</evidence>
<name>A0A9P0C055_CHRIL</name>
<gene>
    <name evidence="5" type="ORF">CINC_LOCUS8532</name>
</gene>
<proteinExistence type="inferred from homology"/>
<reference evidence="5" key="1">
    <citation type="submission" date="2021-12" db="EMBL/GenBank/DDBJ databases">
        <authorList>
            <person name="King R."/>
        </authorList>
    </citation>
    <scope>NUCLEOTIDE SEQUENCE</scope>
</reference>
<dbReference type="SUPFAM" id="SSF51735">
    <property type="entry name" value="NAD(P)-binding Rossmann-fold domains"/>
    <property type="match status" value="1"/>
</dbReference>
<accession>A0A9P0C055</accession>
<evidence type="ECO:0000256" key="3">
    <source>
        <dbReference type="ARBA" id="ARBA00023002"/>
    </source>
</evidence>
<dbReference type="Pfam" id="PF00106">
    <property type="entry name" value="adh_short"/>
    <property type="match status" value="2"/>
</dbReference>
<dbReference type="PRINTS" id="PR00081">
    <property type="entry name" value="GDHRDH"/>
</dbReference>
<dbReference type="InterPro" id="IPR036291">
    <property type="entry name" value="NAD(P)-bd_dom_sf"/>
</dbReference>
<dbReference type="Proteomes" id="UP001154114">
    <property type="component" value="Chromosome 27"/>
</dbReference>
<organism evidence="5 6">
    <name type="scientific">Chrysodeixis includens</name>
    <name type="common">Soybean looper</name>
    <name type="synonym">Pseudoplusia includens</name>
    <dbReference type="NCBI Taxonomy" id="689277"/>
    <lineage>
        <taxon>Eukaryota</taxon>
        <taxon>Metazoa</taxon>
        <taxon>Ecdysozoa</taxon>
        <taxon>Arthropoda</taxon>
        <taxon>Hexapoda</taxon>
        <taxon>Insecta</taxon>
        <taxon>Pterygota</taxon>
        <taxon>Neoptera</taxon>
        <taxon>Endopterygota</taxon>
        <taxon>Lepidoptera</taxon>
        <taxon>Glossata</taxon>
        <taxon>Ditrysia</taxon>
        <taxon>Noctuoidea</taxon>
        <taxon>Noctuidae</taxon>
        <taxon>Plusiinae</taxon>
        <taxon>Chrysodeixis</taxon>
    </lineage>
</organism>
<dbReference type="GO" id="GO:0004090">
    <property type="term" value="F:carbonyl reductase (NADPH) activity"/>
    <property type="evidence" value="ECO:0007669"/>
    <property type="project" value="TreeGrafter"/>
</dbReference>
<dbReference type="EMBL" id="LR824030">
    <property type="protein sequence ID" value="CAH0599108.1"/>
    <property type="molecule type" value="Genomic_DNA"/>
</dbReference>
<keyword evidence="3" id="KW-0560">Oxidoreductase</keyword>
<comment type="similarity">
    <text evidence="1 4">Belongs to the short-chain dehydrogenases/reductases (SDR) family.</text>
</comment>
<dbReference type="AlphaFoldDB" id="A0A9P0C055"/>
<dbReference type="OrthoDB" id="7289984at2759"/>
<evidence type="ECO:0000256" key="2">
    <source>
        <dbReference type="ARBA" id="ARBA00022857"/>
    </source>
</evidence>
<dbReference type="Gene3D" id="3.40.50.720">
    <property type="entry name" value="NAD(P)-binding Rossmann-like Domain"/>
    <property type="match status" value="1"/>
</dbReference>
<sequence length="282" mass="31225">MAENKVAIVTGANKGLGYAITQKLCEKYKGKVYLTCRDEVKGRKACEELTKLGLNPTFHQLDVTENESVKKFVTHIHDNKEEVEILINNAGVLYLKDALEPRFVQAEHTISVNFTSLVFLTEAILPFMKSGAKIVNISSSSGHLSRIPSEELRNKFRSDKLTLDELKSLVSSYVEDVKENRDVKNGWGDSPYVVSKVAVNAYTFMLHRKLSSQGITVNCVHPGYVQSDMTHGAGNIAPIMAANVPVQLALAPRVTGQFVWHNGSSVPWGGKDPRVYIDGRHV</sequence>
<dbReference type="PANTHER" id="PTHR43963:SF4">
    <property type="entry name" value="CARBONYL REDUCTASE (NADPH)"/>
    <property type="match status" value="1"/>
</dbReference>
<evidence type="ECO:0000256" key="1">
    <source>
        <dbReference type="ARBA" id="ARBA00006484"/>
    </source>
</evidence>
<protein>
    <submittedName>
        <fullName evidence="5">Uncharacterized protein</fullName>
    </submittedName>
</protein>